<reference evidence="10" key="1">
    <citation type="journal article" date="2019" name="Int. J. Syst. Evol. Microbiol.">
        <title>The Global Catalogue of Microorganisms (GCM) 10K type strain sequencing project: providing services to taxonomists for standard genome sequencing and annotation.</title>
        <authorList>
            <consortium name="The Broad Institute Genomics Platform"/>
            <consortium name="The Broad Institute Genome Sequencing Center for Infectious Disease"/>
            <person name="Wu L."/>
            <person name="Ma J."/>
        </authorList>
    </citation>
    <scope>NUCLEOTIDE SEQUENCE [LARGE SCALE GENOMIC DNA]</scope>
    <source>
        <strain evidence="10">JCM 17927</strain>
    </source>
</reference>
<keyword evidence="5" id="KW-0067">ATP-binding</keyword>
<dbReference type="CDD" id="cd01991">
    <property type="entry name" value="Asn_synthase_B_C"/>
    <property type="match status" value="1"/>
</dbReference>
<evidence type="ECO:0000259" key="8">
    <source>
        <dbReference type="PROSITE" id="PS51278"/>
    </source>
</evidence>
<evidence type="ECO:0000313" key="9">
    <source>
        <dbReference type="EMBL" id="GAA4457315.1"/>
    </source>
</evidence>
<evidence type="ECO:0000256" key="3">
    <source>
        <dbReference type="ARBA" id="ARBA00012737"/>
    </source>
</evidence>
<evidence type="ECO:0000256" key="5">
    <source>
        <dbReference type="ARBA" id="ARBA00022840"/>
    </source>
</evidence>
<dbReference type="EC" id="6.3.5.4" evidence="3"/>
<dbReference type="NCBIfam" id="TIGR01536">
    <property type="entry name" value="asn_synth_AEB"/>
    <property type="match status" value="1"/>
</dbReference>
<dbReference type="PANTHER" id="PTHR43284">
    <property type="entry name" value="ASPARAGINE SYNTHETASE (GLUTAMINE-HYDROLYZING)"/>
    <property type="match status" value="1"/>
</dbReference>
<feature type="domain" description="Glutamine amidotransferase type-2" evidence="8">
    <location>
        <begin position="2"/>
        <end position="216"/>
    </location>
</feature>
<dbReference type="InterPro" id="IPR014729">
    <property type="entry name" value="Rossmann-like_a/b/a_fold"/>
</dbReference>
<dbReference type="InterPro" id="IPR033738">
    <property type="entry name" value="AsnB_N"/>
</dbReference>
<sequence>MCGISGIVNLSEKPVALPAVEAMMLRQRHRGPDDTGTFVEGNVGLGFVRLSILDLSSAGHQPMVSDDERYVLVFNGEIYNYLEIRQELQAHFTFRTQTDTEVLLNAYRHWGPECLHRFNGMWAFVIYDRREKTLFAARDRFGVKPFYYYPAADTFVFASEIPPIFEHVQRLHQSLDPDDTVLYNYLLHGRTDLDENTFVRQIKKLKHGHCLTIRQHKVAINRWYRLEEQLYKGWESPEDYYETFESSVKLRLRSDVPVGICLSGGLDSSSVASTLITGLHKKDYYAFSAVYGDGRTGDERSFIREYERQLPNLVYVHPTEESLLADFDELMRCHFEPFGGLSIYSQFKVMKDAARYLKVLMDGQGADEQLGGYSYFFGSFFRELLLTGQFARLLHESRTYYQNHRSFRALAYLGYYMAPKRLKAAASYRKANGINADFYRQQASVSSIADELFNPKSLRESLLQHFESKLEHNLKWNDLNSMYFSIELREPFLDYRLVEKTLASPSNLLIRNGTTKWILREAMRNRLPERIRTRQDKVGFENPADDWMRSALFQQKAEEALNNPALIGSGYFDMAQCRKRLKLHQQGSINIARDIWKWIEVAHFLGKFSTVNSRPEYAGSINV</sequence>
<accession>A0ABP8MZE3</accession>
<dbReference type="SUPFAM" id="SSF52402">
    <property type="entry name" value="Adenine nucleotide alpha hydrolases-like"/>
    <property type="match status" value="1"/>
</dbReference>
<dbReference type="PROSITE" id="PS51278">
    <property type="entry name" value="GATASE_TYPE_2"/>
    <property type="match status" value="1"/>
</dbReference>
<protein>
    <recommendedName>
        <fullName evidence="3">asparagine synthase (glutamine-hydrolyzing)</fullName>
        <ecNumber evidence="3">6.3.5.4</ecNumber>
    </recommendedName>
</protein>
<dbReference type="SUPFAM" id="SSF56235">
    <property type="entry name" value="N-terminal nucleophile aminohydrolases (Ntn hydrolases)"/>
    <property type="match status" value="1"/>
</dbReference>
<evidence type="ECO:0000313" key="10">
    <source>
        <dbReference type="Proteomes" id="UP001501175"/>
    </source>
</evidence>
<dbReference type="PIRSF" id="PIRSF001589">
    <property type="entry name" value="Asn_synthetase_glu-h"/>
    <property type="match status" value="1"/>
</dbReference>
<proteinExistence type="inferred from homology"/>
<organism evidence="9 10">
    <name type="scientific">Nibrella saemangeumensis</name>
    <dbReference type="NCBI Taxonomy" id="1084526"/>
    <lineage>
        <taxon>Bacteria</taxon>
        <taxon>Pseudomonadati</taxon>
        <taxon>Bacteroidota</taxon>
        <taxon>Cytophagia</taxon>
        <taxon>Cytophagales</taxon>
        <taxon>Spirosomataceae</taxon>
        <taxon>Nibrella</taxon>
    </lineage>
</organism>
<dbReference type="CDD" id="cd00712">
    <property type="entry name" value="AsnB"/>
    <property type="match status" value="1"/>
</dbReference>
<dbReference type="Proteomes" id="UP001501175">
    <property type="component" value="Unassembled WGS sequence"/>
</dbReference>
<dbReference type="InterPro" id="IPR001962">
    <property type="entry name" value="Asn_synthase"/>
</dbReference>
<dbReference type="RefSeq" id="WP_345244426.1">
    <property type="nucleotide sequence ID" value="NZ_BAABHD010000029.1"/>
</dbReference>
<dbReference type="Gene3D" id="3.40.50.620">
    <property type="entry name" value="HUPs"/>
    <property type="match status" value="1"/>
</dbReference>
<comment type="catalytic activity">
    <reaction evidence="7">
        <text>L-aspartate + L-glutamine + ATP + H2O = L-asparagine + L-glutamate + AMP + diphosphate + H(+)</text>
        <dbReference type="Rhea" id="RHEA:12228"/>
        <dbReference type="ChEBI" id="CHEBI:15377"/>
        <dbReference type="ChEBI" id="CHEBI:15378"/>
        <dbReference type="ChEBI" id="CHEBI:29985"/>
        <dbReference type="ChEBI" id="CHEBI:29991"/>
        <dbReference type="ChEBI" id="CHEBI:30616"/>
        <dbReference type="ChEBI" id="CHEBI:33019"/>
        <dbReference type="ChEBI" id="CHEBI:58048"/>
        <dbReference type="ChEBI" id="CHEBI:58359"/>
        <dbReference type="ChEBI" id="CHEBI:456215"/>
        <dbReference type="EC" id="6.3.5.4"/>
    </reaction>
</comment>
<keyword evidence="4" id="KW-0547">Nucleotide-binding</keyword>
<comment type="similarity">
    <text evidence="2">Belongs to the asparagine synthetase family.</text>
</comment>
<keyword evidence="10" id="KW-1185">Reference proteome</keyword>
<comment type="pathway">
    <text evidence="1">Amino-acid biosynthesis; L-asparagine biosynthesis; L-asparagine from L-aspartate (L-Gln route): step 1/1.</text>
</comment>
<dbReference type="InterPro" id="IPR006426">
    <property type="entry name" value="Asn_synth_AEB"/>
</dbReference>
<keyword evidence="6" id="KW-0315">Glutamine amidotransferase</keyword>
<evidence type="ECO:0000256" key="1">
    <source>
        <dbReference type="ARBA" id="ARBA00005187"/>
    </source>
</evidence>
<evidence type="ECO:0000256" key="4">
    <source>
        <dbReference type="ARBA" id="ARBA00022741"/>
    </source>
</evidence>
<gene>
    <name evidence="9" type="primary">asnB_1</name>
    <name evidence="9" type="ORF">GCM10023189_27810</name>
</gene>
<name>A0ABP8MZE3_9BACT</name>
<dbReference type="EMBL" id="BAABHD010000029">
    <property type="protein sequence ID" value="GAA4457315.1"/>
    <property type="molecule type" value="Genomic_DNA"/>
</dbReference>
<dbReference type="PANTHER" id="PTHR43284:SF1">
    <property type="entry name" value="ASPARAGINE SYNTHETASE"/>
    <property type="match status" value="1"/>
</dbReference>
<dbReference type="InterPro" id="IPR029055">
    <property type="entry name" value="Ntn_hydrolases_N"/>
</dbReference>
<evidence type="ECO:0000256" key="2">
    <source>
        <dbReference type="ARBA" id="ARBA00005752"/>
    </source>
</evidence>
<dbReference type="Pfam" id="PF13537">
    <property type="entry name" value="GATase_7"/>
    <property type="match status" value="1"/>
</dbReference>
<evidence type="ECO:0000256" key="6">
    <source>
        <dbReference type="ARBA" id="ARBA00022962"/>
    </source>
</evidence>
<dbReference type="Gene3D" id="3.60.20.10">
    <property type="entry name" value="Glutamine Phosphoribosylpyrophosphate, subunit 1, domain 1"/>
    <property type="match status" value="1"/>
</dbReference>
<evidence type="ECO:0000256" key="7">
    <source>
        <dbReference type="ARBA" id="ARBA00048741"/>
    </source>
</evidence>
<dbReference type="InterPro" id="IPR017932">
    <property type="entry name" value="GATase_2_dom"/>
</dbReference>
<dbReference type="Pfam" id="PF00733">
    <property type="entry name" value="Asn_synthase"/>
    <property type="match status" value="1"/>
</dbReference>
<dbReference type="InterPro" id="IPR051786">
    <property type="entry name" value="ASN_synthetase/amidase"/>
</dbReference>
<comment type="caution">
    <text evidence="9">The sequence shown here is derived from an EMBL/GenBank/DDBJ whole genome shotgun (WGS) entry which is preliminary data.</text>
</comment>